<organism evidence="8 9">
    <name type="scientific">Undibacterium umbellatum</name>
    <dbReference type="NCBI Taxonomy" id="2762300"/>
    <lineage>
        <taxon>Bacteria</taxon>
        <taxon>Pseudomonadati</taxon>
        <taxon>Pseudomonadota</taxon>
        <taxon>Betaproteobacteria</taxon>
        <taxon>Burkholderiales</taxon>
        <taxon>Oxalobacteraceae</taxon>
        <taxon>Undibacterium</taxon>
    </lineage>
</organism>
<dbReference type="PANTHER" id="PTHR33452:SF1">
    <property type="entry name" value="INNER MEMBRANE PROTEIN YPHA-RELATED"/>
    <property type="match status" value="1"/>
</dbReference>
<keyword evidence="5 7" id="KW-1133">Transmembrane helix</keyword>
<comment type="subcellular location">
    <subcellularLocation>
        <location evidence="1">Cell membrane</location>
        <topology evidence="1">Multi-pass membrane protein</topology>
    </subcellularLocation>
</comment>
<evidence type="ECO:0000256" key="5">
    <source>
        <dbReference type="ARBA" id="ARBA00022989"/>
    </source>
</evidence>
<feature type="transmembrane region" description="Helical" evidence="7">
    <location>
        <begin position="95"/>
        <end position="114"/>
    </location>
</feature>
<evidence type="ECO:0000256" key="4">
    <source>
        <dbReference type="ARBA" id="ARBA00022692"/>
    </source>
</evidence>
<proteinExistence type="inferred from homology"/>
<keyword evidence="9" id="KW-1185">Reference proteome</keyword>
<dbReference type="Proteomes" id="UP000646911">
    <property type="component" value="Unassembled WGS sequence"/>
</dbReference>
<dbReference type="InterPro" id="IPR051907">
    <property type="entry name" value="DoxX-like_oxidoreductase"/>
</dbReference>
<evidence type="ECO:0000256" key="3">
    <source>
        <dbReference type="ARBA" id="ARBA00022475"/>
    </source>
</evidence>
<evidence type="ECO:0000256" key="1">
    <source>
        <dbReference type="ARBA" id="ARBA00004651"/>
    </source>
</evidence>
<dbReference type="RefSeq" id="WP_186955541.1">
    <property type="nucleotide sequence ID" value="NZ_JACOFX010000013.1"/>
</dbReference>
<gene>
    <name evidence="8" type="ORF">H8L47_20975</name>
</gene>
<feature type="transmembrane region" description="Helical" evidence="7">
    <location>
        <begin position="126"/>
        <end position="145"/>
    </location>
</feature>
<dbReference type="Pfam" id="PF07681">
    <property type="entry name" value="DoxX"/>
    <property type="match status" value="1"/>
</dbReference>
<evidence type="ECO:0000256" key="6">
    <source>
        <dbReference type="ARBA" id="ARBA00023136"/>
    </source>
</evidence>
<feature type="transmembrane region" description="Helical" evidence="7">
    <location>
        <begin position="70"/>
        <end position="88"/>
    </location>
</feature>
<reference evidence="8 9" key="1">
    <citation type="submission" date="2020-08" db="EMBL/GenBank/DDBJ databases">
        <title>Novel species isolated from subtropical streams in China.</title>
        <authorList>
            <person name="Lu H."/>
        </authorList>
    </citation>
    <scope>NUCLEOTIDE SEQUENCE [LARGE SCALE GENOMIC DNA]</scope>
    <source>
        <strain evidence="8 9">NL8W</strain>
    </source>
</reference>
<evidence type="ECO:0000256" key="2">
    <source>
        <dbReference type="ARBA" id="ARBA00006679"/>
    </source>
</evidence>
<protein>
    <submittedName>
        <fullName evidence="8">DoxX family protein</fullName>
    </submittedName>
</protein>
<name>A0ABR6ZE68_9BURK</name>
<comment type="similarity">
    <text evidence="2">Belongs to the DoxX family.</text>
</comment>
<evidence type="ECO:0000313" key="9">
    <source>
        <dbReference type="Proteomes" id="UP000646911"/>
    </source>
</evidence>
<feature type="transmembrane region" description="Helical" evidence="7">
    <location>
        <begin position="21"/>
        <end position="40"/>
    </location>
</feature>
<dbReference type="EMBL" id="JACOFX010000013">
    <property type="protein sequence ID" value="MBC3910040.1"/>
    <property type="molecule type" value="Genomic_DNA"/>
</dbReference>
<keyword evidence="4 7" id="KW-0812">Transmembrane</keyword>
<accession>A0ABR6ZE68</accession>
<sequence>MYNTLQYFHGLSTRFDDKLSVWGGSALSLALRLYIGWQFFKAGLVKIADWQSTLSLFREEYMVPVIPPELAAWMGAGGELVLPVLLVLGIFSRPAALALFAVNLMAVISYPQLFELECPAAVDAHFYWGILLLVLVSFGPGKLSLDAWLKARKQQGS</sequence>
<evidence type="ECO:0000256" key="7">
    <source>
        <dbReference type="SAM" id="Phobius"/>
    </source>
</evidence>
<comment type="caution">
    <text evidence="8">The sequence shown here is derived from an EMBL/GenBank/DDBJ whole genome shotgun (WGS) entry which is preliminary data.</text>
</comment>
<evidence type="ECO:0000313" key="8">
    <source>
        <dbReference type="EMBL" id="MBC3910040.1"/>
    </source>
</evidence>
<keyword evidence="3" id="KW-1003">Cell membrane</keyword>
<dbReference type="PANTHER" id="PTHR33452">
    <property type="entry name" value="OXIDOREDUCTASE CATD-RELATED"/>
    <property type="match status" value="1"/>
</dbReference>
<keyword evidence="6 7" id="KW-0472">Membrane</keyword>
<dbReference type="InterPro" id="IPR032808">
    <property type="entry name" value="DoxX"/>
</dbReference>